<name>A0A5C2SRZ3_9APHY</name>
<evidence type="ECO:0000256" key="3">
    <source>
        <dbReference type="PROSITE-ProRule" id="PRU00221"/>
    </source>
</evidence>
<dbReference type="InterPro" id="IPR015943">
    <property type="entry name" value="WD40/YVTN_repeat-like_dom_sf"/>
</dbReference>
<keyword evidence="2" id="KW-0677">Repeat</keyword>
<dbReference type="SUPFAM" id="SSF50978">
    <property type="entry name" value="WD40 repeat-like"/>
    <property type="match status" value="1"/>
</dbReference>
<dbReference type="PROSITE" id="PS50082">
    <property type="entry name" value="WD_REPEATS_2"/>
    <property type="match status" value="1"/>
</dbReference>
<gene>
    <name evidence="4" type="ORF">L227DRAFT_627365</name>
</gene>
<accession>A0A5C2SRZ3</accession>
<dbReference type="EMBL" id="ML122251">
    <property type="protein sequence ID" value="RPD66632.1"/>
    <property type="molecule type" value="Genomic_DNA"/>
</dbReference>
<dbReference type="GO" id="GO:0043161">
    <property type="term" value="P:proteasome-mediated ubiquitin-dependent protein catabolic process"/>
    <property type="evidence" value="ECO:0007669"/>
    <property type="project" value="TreeGrafter"/>
</dbReference>
<dbReference type="InterPro" id="IPR036322">
    <property type="entry name" value="WD40_repeat_dom_sf"/>
</dbReference>
<keyword evidence="1 3" id="KW-0853">WD repeat</keyword>
<organism evidence="4 5">
    <name type="scientific">Lentinus tigrinus ALCF2SS1-6</name>
    <dbReference type="NCBI Taxonomy" id="1328759"/>
    <lineage>
        <taxon>Eukaryota</taxon>
        <taxon>Fungi</taxon>
        <taxon>Dikarya</taxon>
        <taxon>Basidiomycota</taxon>
        <taxon>Agaricomycotina</taxon>
        <taxon>Agaricomycetes</taxon>
        <taxon>Polyporales</taxon>
        <taxon>Polyporaceae</taxon>
        <taxon>Lentinus</taxon>
    </lineage>
</organism>
<dbReference type="SMART" id="SM00320">
    <property type="entry name" value="WD40"/>
    <property type="match status" value="2"/>
</dbReference>
<dbReference type="GO" id="GO:0034657">
    <property type="term" value="C:GID complex"/>
    <property type="evidence" value="ECO:0007669"/>
    <property type="project" value="TreeGrafter"/>
</dbReference>
<dbReference type="InterPro" id="IPR001680">
    <property type="entry name" value="WD40_rpt"/>
</dbReference>
<sequence>MYILHSSCNATTSYSPRRLNEGMFMVWKLAWSNDNSRLASANADKTVIVWNTEHRSGYRPIATLSGYKEAVQAETCVVEVDEHEASVLGVAWLPDGSGFVSGVLDRKINANGDSTDSWTLSWMHITDLAISPDAPGDKEIKTRYDITGDCGCFQLSQDPIYLLFTLEEPDTVAE</sequence>
<evidence type="ECO:0000313" key="5">
    <source>
        <dbReference type="Proteomes" id="UP000313359"/>
    </source>
</evidence>
<dbReference type="InterPro" id="IPR019775">
    <property type="entry name" value="WD40_repeat_CS"/>
</dbReference>
<dbReference type="STRING" id="1328759.A0A5C2SRZ3"/>
<dbReference type="PROSITE" id="PS00678">
    <property type="entry name" value="WD_REPEATS_1"/>
    <property type="match status" value="1"/>
</dbReference>
<dbReference type="Proteomes" id="UP000313359">
    <property type="component" value="Unassembled WGS sequence"/>
</dbReference>
<proteinExistence type="predicted"/>
<dbReference type="AlphaFoldDB" id="A0A5C2SRZ3"/>
<reference evidence="4" key="1">
    <citation type="journal article" date="2018" name="Genome Biol. Evol.">
        <title>Genomics and development of Lentinus tigrinus, a white-rot wood-decaying mushroom with dimorphic fruiting bodies.</title>
        <authorList>
            <person name="Wu B."/>
            <person name="Xu Z."/>
            <person name="Knudson A."/>
            <person name="Carlson A."/>
            <person name="Chen N."/>
            <person name="Kovaka S."/>
            <person name="LaButti K."/>
            <person name="Lipzen A."/>
            <person name="Pennachio C."/>
            <person name="Riley R."/>
            <person name="Schakwitz W."/>
            <person name="Umezawa K."/>
            <person name="Ohm R.A."/>
            <person name="Grigoriev I.V."/>
            <person name="Nagy L.G."/>
            <person name="Gibbons J."/>
            <person name="Hibbett D."/>
        </authorList>
    </citation>
    <scope>NUCLEOTIDE SEQUENCE [LARGE SCALE GENOMIC DNA]</scope>
    <source>
        <strain evidence="4">ALCF2SS1-6</strain>
    </source>
</reference>
<dbReference type="Gene3D" id="2.130.10.10">
    <property type="entry name" value="YVTN repeat-like/Quinoprotein amine dehydrogenase"/>
    <property type="match status" value="1"/>
</dbReference>
<dbReference type="PANTHER" id="PTHR22838:SF0">
    <property type="entry name" value="WD REPEAT-CONTAINING PROTEIN 26"/>
    <property type="match status" value="1"/>
</dbReference>
<feature type="repeat" description="WD" evidence="3">
    <location>
        <begin position="26"/>
        <end position="53"/>
    </location>
</feature>
<dbReference type="PANTHER" id="PTHR22838">
    <property type="entry name" value="WD REPEAT PROTEIN 26-RELATED"/>
    <property type="match status" value="1"/>
</dbReference>
<protein>
    <submittedName>
        <fullName evidence="4">Uncharacterized protein</fullName>
    </submittedName>
</protein>
<evidence type="ECO:0000256" key="1">
    <source>
        <dbReference type="ARBA" id="ARBA00022574"/>
    </source>
</evidence>
<dbReference type="InterPro" id="IPR051350">
    <property type="entry name" value="WD_repeat-ST_regulator"/>
</dbReference>
<dbReference type="Pfam" id="PF00400">
    <property type="entry name" value="WD40"/>
    <property type="match status" value="2"/>
</dbReference>
<keyword evidence="5" id="KW-1185">Reference proteome</keyword>
<dbReference type="OrthoDB" id="972532at2759"/>
<evidence type="ECO:0000313" key="4">
    <source>
        <dbReference type="EMBL" id="RPD66632.1"/>
    </source>
</evidence>
<evidence type="ECO:0000256" key="2">
    <source>
        <dbReference type="ARBA" id="ARBA00022737"/>
    </source>
</evidence>